<dbReference type="AlphaFoldDB" id="A0A5B6VGC2"/>
<organism evidence="1 2">
    <name type="scientific">Gossypium australe</name>
    <dbReference type="NCBI Taxonomy" id="47621"/>
    <lineage>
        <taxon>Eukaryota</taxon>
        <taxon>Viridiplantae</taxon>
        <taxon>Streptophyta</taxon>
        <taxon>Embryophyta</taxon>
        <taxon>Tracheophyta</taxon>
        <taxon>Spermatophyta</taxon>
        <taxon>Magnoliopsida</taxon>
        <taxon>eudicotyledons</taxon>
        <taxon>Gunneridae</taxon>
        <taxon>Pentapetalae</taxon>
        <taxon>rosids</taxon>
        <taxon>malvids</taxon>
        <taxon>Malvales</taxon>
        <taxon>Malvaceae</taxon>
        <taxon>Malvoideae</taxon>
        <taxon>Gossypium</taxon>
    </lineage>
</organism>
<dbReference type="Proteomes" id="UP000325315">
    <property type="component" value="Unassembled WGS sequence"/>
</dbReference>
<keyword evidence="2" id="KW-1185">Reference proteome</keyword>
<evidence type="ECO:0000313" key="2">
    <source>
        <dbReference type="Proteomes" id="UP000325315"/>
    </source>
</evidence>
<dbReference type="EMBL" id="SMMG02000007">
    <property type="protein sequence ID" value="KAA3468183.1"/>
    <property type="molecule type" value="Genomic_DNA"/>
</dbReference>
<protein>
    <submittedName>
        <fullName evidence="1">Interactor of constitutive active ROPs 2</fullName>
    </submittedName>
</protein>
<sequence length="75" mass="9176">MIGCAMIQRNMNFSQSDPLFHLELKTREELESVLYHEELLWKQKVRCDWLSLRDCNTKFFHRHTLKRRSKIGLRL</sequence>
<gene>
    <name evidence="1" type="ORF">EPI10_003131</name>
</gene>
<reference evidence="2" key="1">
    <citation type="journal article" date="2019" name="Plant Biotechnol. J.">
        <title>Genome sequencing of the Australian wild diploid species Gossypium australe highlights disease resistance and delayed gland morphogenesis.</title>
        <authorList>
            <person name="Cai Y."/>
            <person name="Cai X."/>
            <person name="Wang Q."/>
            <person name="Wang P."/>
            <person name="Zhang Y."/>
            <person name="Cai C."/>
            <person name="Xu Y."/>
            <person name="Wang K."/>
            <person name="Zhou Z."/>
            <person name="Wang C."/>
            <person name="Geng S."/>
            <person name="Li B."/>
            <person name="Dong Q."/>
            <person name="Hou Y."/>
            <person name="Wang H."/>
            <person name="Ai P."/>
            <person name="Liu Z."/>
            <person name="Yi F."/>
            <person name="Sun M."/>
            <person name="An G."/>
            <person name="Cheng J."/>
            <person name="Zhang Y."/>
            <person name="Shi Q."/>
            <person name="Xie Y."/>
            <person name="Shi X."/>
            <person name="Chang Y."/>
            <person name="Huang F."/>
            <person name="Chen Y."/>
            <person name="Hong S."/>
            <person name="Mi L."/>
            <person name="Sun Q."/>
            <person name="Zhang L."/>
            <person name="Zhou B."/>
            <person name="Peng R."/>
            <person name="Zhang X."/>
            <person name="Liu F."/>
        </authorList>
    </citation>
    <scope>NUCLEOTIDE SEQUENCE [LARGE SCALE GENOMIC DNA]</scope>
    <source>
        <strain evidence="2">cv. PA1801</strain>
    </source>
</reference>
<proteinExistence type="predicted"/>
<comment type="caution">
    <text evidence="1">The sequence shown here is derived from an EMBL/GenBank/DDBJ whole genome shotgun (WGS) entry which is preliminary data.</text>
</comment>
<name>A0A5B6VGC2_9ROSI</name>
<accession>A0A5B6VGC2</accession>
<evidence type="ECO:0000313" key="1">
    <source>
        <dbReference type="EMBL" id="KAA3468183.1"/>
    </source>
</evidence>
<dbReference type="OrthoDB" id="965368at2759"/>